<gene>
    <name evidence="1" type="ORF">EAS64_10475</name>
</gene>
<dbReference type="RefSeq" id="WP_145852744.1">
    <property type="nucleotide sequence ID" value="NZ_RPFW01000002.1"/>
</dbReference>
<reference evidence="1 2" key="1">
    <citation type="submission" date="2018-11" db="EMBL/GenBank/DDBJ databases">
        <title>Trebonia kvetii gen.nov., sp.nov., a novel acidophilic actinobacterium, and proposal of the new actinobacterial family Treboniaceae fam. nov.</title>
        <authorList>
            <person name="Rapoport D."/>
            <person name="Sagova-Mareckova M."/>
            <person name="Sedlacek I."/>
            <person name="Provaznik J."/>
            <person name="Kralova S."/>
            <person name="Pavlinic D."/>
            <person name="Benes V."/>
            <person name="Kopecky J."/>
        </authorList>
    </citation>
    <scope>NUCLEOTIDE SEQUENCE [LARGE SCALE GENOMIC DNA]</scope>
    <source>
        <strain evidence="1 2">15Tr583</strain>
    </source>
</reference>
<keyword evidence="2" id="KW-1185">Reference proteome</keyword>
<proteinExistence type="predicted"/>
<evidence type="ECO:0000313" key="1">
    <source>
        <dbReference type="EMBL" id="TVZ05037.1"/>
    </source>
</evidence>
<organism evidence="1 2">
    <name type="scientific">Trebonia kvetii</name>
    <dbReference type="NCBI Taxonomy" id="2480626"/>
    <lineage>
        <taxon>Bacteria</taxon>
        <taxon>Bacillati</taxon>
        <taxon>Actinomycetota</taxon>
        <taxon>Actinomycetes</taxon>
        <taxon>Streptosporangiales</taxon>
        <taxon>Treboniaceae</taxon>
        <taxon>Trebonia</taxon>
    </lineage>
</organism>
<dbReference type="AlphaFoldDB" id="A0A6P2C248"/>
<dbReference type="Proteomes" id="UP000460272">
    <property type="component" value="Unassembled WGS sequence"/>
</dbReference>
<evidence type="ECO:0000313" key="2">
    <source>
        <dbReference type="Proteomes" id="UP000460272"/>
    </source>
</evidence>
<dbReference type="EMBL" id="RPFW01000002">
    <property type="protein sequence ID" value="TVZ05037.1"/>
    <property type="molecule type" value="Genomic_DNA"/>
</dbReference>
<name>A0A6P2C248_9ACTN</name>
<comment type="caution">
    <text evidence="1">The sequence shown here is derived from an EMBL/GenBank/DDBJ whole genome shotgun (WGS) entry which is preliminary data.</text>
</comment>
<sequence>MTTTAENGGTFCRMVEARSREHRDALRVALDNGWLAIAGSVLRMEVDSMIRLIWILRHPDTREQILASCVAGGGFRAGPRRISDREMAAEAGREEGWVQAVYRFGNTFVHLTNAHDYAVLDPFQAYEDRGEVIEFLNRYHRGKVPGGPVDDSSSLGDIAAYAPHVLEKITANLDEYASALREECAKG</sequence>
<protein>
    <submittedName>
        <fullName evidence="1">Uncharacterized protein</fullName>
    </submittedName>
</protein>
<accession>A0A6P2C248</accession>
<dbReference type="OrthoDB" id="134501at2"/>